<evidence type="ECO:0000313" key="1">
    <source>
        <dbReference type="EMBL" id="KAE8973674.1"/>
    </source>
</evidence>
<dbReference type="EMBL" id="QXFW01003010">
    <property type="protein sequence ID" value="KAE8973674.1"/>
    <property type="molecule type" value="Genomic_DNA"/>
</dbReference>
<evidence type="ECO:0000313" key="4">
    <source>
        <dbReference type="Proteomes" id="UP000486351"/>
    </source>
</evidence>
<organism evidence="1 3">
    <name type="scientific">Phytophthora fragariae</name>
    <dbReference type="NCBI Taxonomy" id="53985"/>
    <lineage>
        <taxon>Eukaryota</taxon>
        <taxon>Sar</taxon>
        <taxon>Stramenopiles</taxon>
        <taxon>Oomycota</taxon>
        <taxon>Peronosporomycetes</taxon>
        <taxon>Peronosporales</taxon>
        <taxon>Peronosporaceae</taxon>
        <taxon>Phytophthora</taxon>
    </lineage>
</organism>
<dbReference type="Proteomes" id="UP000486351">
    <property type="component" value="Unassembled WGS sequence"/>
</dbReference>
<evidence type="ECO:0000313" key="3">
    <source>
        <dbReference type="Proteomes" id="UP000460718"/>
    </source>
</evidence>
<dbReference type="Proteomes" id="UP000460718">
    <property type="component" value="Unassembled WGS sequence"/>
</dbReference>
<protein>
    <submittedName>
        <fullName evidence="1">Uncharacterized protein</fullName>
    </submittedName>
</protein>
<evidence type="ECO:0000313" key="2">
    <source>
        <dbReference type="EMBL" id="KAE9292692.1"/>
    </source>
</evidence>
<dbReference type="AlphaFoldDB" id="A0A6A3HZR4"/>
<accession>A0A6A3HZR4</accession>
<reference evidence="3 4" key="1">
    <citation type="submission" date="2018-09" db="EMBL/GenBank/DDBJ databases">
        <title>Genomic investigation of the strawberry pathogen Phytophthora fragariae indicates pathogenicity is determined by transcriptional variation in three key races.</title>
        <authorList>
            <person name="Adams T.M."/>
            <person name="Armitage A.D."/>
            <person name="Sobczyk M.K."/>
            <person name="Bates H.J."/>
            <person name="Dunwell J.M."/>
            <person name="Nellist C.F."/>
            <person name="Harrison R.J."/>
        </authorList>
    </citation>
    <scope>NUCLEOTIDE SEQUENCE [LARGE SCALE GENOMIC DNA]</scope>
    <source>
        <strain evidence="2 4">NOV-77</strain>
        <strain evidence="1 3">SCRP245</strain>
    </source>
</reference>
<gene>
    <name evidence="2" type="ORF">PF008_g24996</name>
    <name evidence="1" type="ORF">PF011_g25156</name>
</gene>
<sequence length="547" mass="61372">MEWEFLRPWGRVLSDSVDMQYTPCMRPTDPKVLVKVEWTCWLSSESKDLSRWECRNLLTLFEVRIPARESDQQLVREAMEIFTMLAAVNNEVFKKLVAQYMGQSRFADDPHVVFPRWLCKLVGEVPSDDPVTTQGSVTWGEIFGFSRGPREFSLGFRNAMEKLEAMGLEGSRYLCASARWEVESNAFLRTIETSGRQHVAFPPERSKVVPTAEEFSRHFGKFFSFTAAPAAQLCAVGDADKLTEAWKRQPQQLPDESVVNTVDRMSSSFMDLELRGRLNVHQVIAALVRSGLTHQTLHLASAGRQIGFEAMQNFGFFIAALLRQNPLCTPSRGDHSFSSQENDYCRDLKVLFDCSLDIRMTGICSAVAGSPQLEKLSIGRWINRNYPGVERMRHCYWGWLGFALSNDSIEQLKITGVDLGQRGVALFEAALKHKYPEPVLSTLSSPQYGYIKVRAGTMLNSRGWGDADRTSFALLHDCRCRALFDPFTTKSEENVVVPGHGICSLKLTDQASGFVPDRVAKSSTVSGSSSRLQSLKLNIATCQSALI</sequence>
<name>A0A6A3HZR4_9STRA</name>
<proteinExistence type="predicted"/>
<comment type="caution">
    <text evidence="1">The sequence shown here is derived from an EMBL/GenBank/DDBJ whole genome shotgun (WGS) entry which is preliminary data.</text>
</comment>
<dbReference type="EMBL" id="QXFY01002763">
    <property type="protein sequence ID" value="KAE9292692.1"/>
    <property type="molecule type" value="Genomic_DNA"/>
</dbReference>